<dbReference type="InterPro" id="IPR050161">
    <property type="entry name" value="Siro_Cobalamin_biosynth"/>
</dbReference>
<dbReference type="GO" id="GO:0009236">
    <property type="term" value="P:cobalamin biosynthetic process"/>
    <property type="evidence" value="ECO:0007669"/>
    <property type="project" value="UniProtKB-KW"/>
</dbReference>
<evidence type="ECO:0000256" key="9">
    <source>
        <dbReference type="ARBA" id="ARBA00023239"/>
    </source>
</evidence>
<dbReference type="InterPro" id="IPR014776">
    <property type="entry name" value="4pyrrole_Mease_sub2"/>
</dbReference>
<dbReference type="InterPro" id="IPR036291">
    <property type="entry name" value="NAD(P)-bd_dom_sf"/>
</dbReference>
<dbReference type="PANTHER" id="PTHR45790">
    <property type="entry name" value="SIROHEME SYNTHASE-RELATED"/>
    <property type="match status" value="1"/>
</dbReference>
<evidence type="ECO:0000256" key="11">
    <source>
        <dbReference type="ARBA" id="ARBA00023268"/>
    </source>
</evidence>
<organism evidence="20 21">
    <name type="scientific">Commensalibacter intestini</name>
    <dbReference type="NCBI Taxonomy" id="479936"/>
    <lineage>
        <taxon>Bacteria</taxon>
        <taxon>Pseudomonadati</taxon>
        <taxon>Pseudomonadota</taxon>
        <taxon>Alphaproteobacteria</taxon>
        <taxon>Acetobacterales</taxon>
        <taxon>Acetobacteraceae</taxon>
    </lineage>
</organism>
<reference evidence="21" key="1">
    <citation type="submission" date="2014-06" db="EMBL/GenBank/DDBJ databases">
        <authorList>
            <person name="Winans N.J."/>
            <person name="Newell P.D."/>
            <person name="Douglas A.E."/>
        </authorList>
    </citation>
    <scope>NUCLEOTIDE SEQUENCE [LARGE SCALE GENOMIC DNA]</scope>
    <source>
        <strain evidence="21">DmL_052</strain>
    </source>
</reference>
<dbReference type="SUPFAM" id="SSF53790">
    <property type="entry name" value="Tetrapyrrole methylase"/>
    <property type="match status" value="1"/>
</dbReference>
<feature type="active site" description="Proton acceptor" evidence="15">
    <location>
        <position position="258"/>
    </location>
</feature>
<evidence type="ECO:0000256" key="5">
    <source>
        <dbReference type="ARBA" id="ARBA00022679"/>
    </source>
</evidence>
<evidence type="ECO:0000256" key="16">
    <source>
        <dbReference type="RuleBase" id="RU003960"/>
    </source>
</evidence>
<dbReference type="InterPro" id="IPR012409">
    <property type="entry name" value="Sirohaem_synth"/>
</dbReference>
<evidence type="ECO:0000256" key="7">
    <source>
        <dbReference type="ARBA" id="ARBA00023002"/>
    </source>
</evidence>
<evidence type="ECO:0000256" key="13">
    <source>
        <dbReference type="ARBA" id="ARBA00047561"/>
    </source>
</evidence>
<dbReference type="UniPathway" id="UPA00262">
    <property type="reaction ID" value="UER00211"/>
</dbReference>
<keyword evidence="7" id="KW-0560">Oxidoreductase</keyword>
<evidence type="ECO:0000313" key="21">
    <source>
        <dbReference type="Proteomes" id="UP000194946"/>
    </source>
</evidence>
<protein>
    <submittedName>
        <fullName evidence="20">Sirohydrochlorin ferrochelatase</fullName>
    </submittedName>
</protein>
<dbReference type="InterPro" id="IPR037115">
    <property type="entry name" value="Sirohaem_synt_dimer_dom_sf"/>
</dbReference>
<keyword evidence="10" id="KW-0627">Porphyrin biosynthesis</keyword>
<dbReference type="SUPFAM" id="SSF75615">
    <property type="entry name" value="Siroheme synthase middle domains-like"/>
    <property type="match status" value="1"/>
</dbReference>
<dbReference type="Pfam" id="PF10414">
    <property type="entry name" value="CysG_dimeriser"/>
    <property type="match status" value="1"/>
</dbReference>
<comment type="similarity">
    <text evidence="2 16">Belongs to the precorrin methyltransferase family.</text>
</comment>
<dbReference type="NCBIfam" id="NF004790">
    <property type="entry name" value="PRK06136.1"/>
    <property type="match status" value="1"/>
</dbReference>
<evidence type="ECO:0000256" key="15">
    <source>
        <dbReference type="PIRSR" id="PIRSR036426-1"/>
    </source>
</evidence>
<keyword evidence="4 16" id="KW-0489">Methyltransferase</keyword>
<keyword evidence="3" id="KW-0169">Cobalamin biosynthesis</keyword>
<dbReference type="GO" id="GO:0043115">
    <property type="term" value="F:precorrin-2 dehydrogenase activity"/>
    <property type="evidence" value="ECO:0007669"/>
    <property type="project" value="UniProtKB-EC"/>
</dbReference>
<evidence type="ECO:0000256" key="1">
    <source>
        <dbReference type="ARBA" id="ARBA00005010"/>
    </source>
</evidence>
<keyword evidence="11" id="KW-0511">Multifunctional enzyme</keyword>
<dbReference type="InterPro" id="IPR003043">
    <property type="entry name" value="Uropor_MeTrfase_CS"/>
</dbReference>
<feature type="active site" description="Proton donor" evidence="15">
    <location>
        <position position="280"/>
    </location>
</feature>
<dbReference type="AlphaFoldDB" id="A0A251ZVZ7"/>
<dbReference type="InterPro" id="IPR019478">
    <property type="entry name" value="Sirohaem_synthase_dimer_dom"/>
</dbReference>
<evidence type="ECO:0000256" key="2">
    <source>
        <dbReference type="ARBA" id="ARBA00005879"/>
    </source>
</evidence>
<dbReference type="RefSeq" id="WP_008853445.1">
    <property type="nucleotide sequence ID" value="NZ_JOPB01000003.1"/>
</dbReference>
<gene>
    <name evidence="20" type="ORF">HK18_05390</name>
</gene>
<dbReference type="CDD" id="cd11642">
    <property type="entry name" value="SUMT"/>
    <property type="match status" value="1"/>
</dbReference>
<evidence type="ECO:0000313" key="20">
    <source>
        <dbReference type="EMBL" id="OUI78838.1"/>
    </source>
</evidence>
<feature type="domain" description="Siroheme synthase central" evidence="19">
    <location>
        <begin position="130"/>
        <end position="155"/>
    </location>
</feature>
<evidence type="ECO:0000256" key="14">
    <source>
        <dbReference type="ARBA" id="ARBA00060548"/>
    </source>
</evidence>
<evidence type="ECO:0000259" key="17">
    <source>
        <dbReference type="Pfam" id="PF00590"/>
    </source>
</evidence>
<dbReference type="Gene3D" id="1.10.8.210">
    <property type="entry name" value="Sirohaem synthase, dimerisation domain"/>
    <property type="match status" value="1"/>
</dbReference>
<evidence type="ECO:0000256" key="10">
    <source>
        <dbReference type="ARBA" id="ARBA00023244"/>
    </source>
</evidence>
<dbReference type="InterPro" id="IPR006366">
    <property type="entry name" value="CobA/CysG_C"/>
</dbReference>
<comment type="pathway">
    <text evidence="14">Cofactor biosynthesis; adenosylcobalamin biosynthesis; precorrin-2 from uroporphyrinogen III: step 1/1.</text>
</comment>
<comment type="pathway">
    <text evidence="12">Porphyrin-containing compound metabolism; siroheme biosynthesis; precorrin-2 from uroporphyrinogen III: step 1/1.</text>
</comment>
<evidence type="ECO:0000256" key="12">
    <source>
        <dbReference type="ARBA" id="ARBA00025705"/>
    </source>
</evidence>
<dbReference type="SUPFAM" id="SSF51735">
    <property type="entry name" value="NAD(P)-binding Rossmann-fold domains"/>
    <property type="match status" value="1"/>
</dbReference>
<dbReference type="NCBIfam" id="TIGR01470">
    <property type="entry name" value="cysG_Nterm"/>
    <property type="match status" value="1"/>
</dbReference>
<dbReference type="Gene3D" id="3.30.160.110">
    <property type="entry name" value="Siroheme synthase, domain 2"/>
    <property type="match status" value="1"/>
</dbReference>
<dbReference type="Gene3D" id="3.30.950.10">
    <property type="entry name" value="Methyltransferase, Cobalt-precorrin-4 Transmethylase, Domain 2"/>
    <property type="match status" value="1"/>
</dbReference>
<keyword evidence="8" id="KW-0520">NAD</keyword>
<comment type="pathway">
    <text evidence="1">Porphyrin-containing compound metabolism; siroheme biosynthesis; sirohydrochlorin from precorrin-2: step 1/1.</text>
</comment>
<dbReference type="EMBL" id="JOPB01000003">
    <property type="protein sequence ID" value="OUI78838.1"/>
    <property type="molecule type" value="Genomic_DNA"/>
</dbReference>
<dbReference type="InterPro" id="IPR006367">
    <property type="entry name" value="Sirohaem_synthase_N"/>
</dbReference>
<dbReference type="GO" id="GO:0004851">
    <property type="term" value="F:uroporphyrin-III C-methyltransferase activity"/>
    <property type="evidence" value="ECO:0007669"/>
    <property type="project" value="InterPro"/>
</dbReference>
<dbReference type="PIRSF" id="PIRSF036426">
    <property type="entry name" value="Sirohaem_synth"/>
    <property type="match status" value="1"/>
</dbReference>
<evidence type="ECO:0000256" key="8">
    <source>
        <dbReference type="ARBA" id="ARBA00023027"/>
    </source>
</evidence>
<dbReference type="PROSITE" id="PS00839">
    <property type="entry name" value="SUMT_1"/>
    <property type="match status" value="1"/>
</dbReference>
<name>A0A251ZVZ7_9PROT</name>
<dbReference type="Proteomes" id="UP000194946">
    <property type="component" value="Unassembled WGS sequence"/>
</dbReference>
<proteinExistence type="inferred from homology"/>
<dbReference type="InterPro" id="IPR028281">
    <property type="entry name" value="Sirohaem_synthase_central"/>
</dbReference>
<dbReference type="Gene3D" id="3.40.50.720">
    <property type="entry name" value="NAD(P)-binding Rossmann-like Domain"/>
    <property type="match status" value="1"/>
</dbReference>
<dbReference type="GO" id="GO:0019354">
    <property type="term" value="P:siroheme biosynthetic process"/>
    <property type="evidence" value="ECO:0007669"/>
    <property type="project" value="UniProtKB-UniPathway"/>
</dbReference>
<feature type="domain" description="Sirohaem synthase dimerisation" evidence="18">
    <location>
        <begin position="162"/>
        <end position="217"/>
    </location>
</feature>
<accession>A0A251ZVZ7</accession>
<dbReference type="PANTHER" id="PTHR45790:SF3">
    <property type="entry name" value="S-ADENOSYL-L-METHIONINE-DEPENDENT UROPORPHYRINOGEN III METHYLTRANSFERASE, CHLOROPLASTIC"/>
    <property type="match status" value="1"/>
</dbReference>
<evidence type="ECO:0000259" key="18">
    <source>
        <dbReference type="Pfam" id="PF10414"/>
    </source>
</evidence>
<sequence>MEASSASFSYFPITLRIDGSRLIIVGGGQIAARKIRLLLDKHAQIEIFAQDLCQDIQDLEQQGLVKFYGQITNQEQFKNHIHGARLIFAATDDHDYNTQISQWAQECNIPVCAVDNPLHSSFITPAIIDRNPVQIAISTGGTAPVLSRRIRETIEPIINQTTGQLARFMGKHRHWIKKHLPVTDQRQRLWERFLDGRGTSFIEQHQEENAFKYLQDLVEQNNITQGEVWLVGAGPGDPDLLTLKAIQCLQNADVILYDHLLSSDSLKRIRRDALLIYVGKQKKKHTLPQNEINQLLIKHARNGKRVLRLKGGDPFIFGRGGEEAEALVEAGIPFKIIPGISAANGCATYSGIPLTHRDCAQSCLILTGHTQHEGKLDLPWQSMANPQQTLVIYMGLSTLNQLCQELVNRGLPLTWPAAAIEKGTLPEQKVITGTLENLSELVKQASLKSPVLVIIGEVVNHRVLSKE</sequence>
<dbReference type="Gene3D" id="3.40.1010.10">
    <property type="entry name" value="Cobalt-precorrin-4 Transmethylase, Domain 1"/>
    <property type="match status" value="1"/>
</dbReference>
<keyword evidence="5 16" id="KW-0808">Transferase</keyword>
<keyword evidence="6" id="KW-0949">S-adenosyl-L-methionine</keyword>
<dbReference type="GO" id="GO:0032259">
    <property type="term" value="P:methylation"/>
    <property type="evidence" value="ECO:0007669"/>
    <property type="project" value="UniProtKB-KW"/>
</dbReference>
<dbReference type="FunFam" id="3.30.950.10:FF:000001">
    <property type="entry name" value="Siroheme synthase"/>
    <property type="match status" value="1"/>
</dbReference>
<dbReference type="NCBIfam" id="TIGR01469">
    <property type="entry name" value="cobA_cysG_Cterm"/>
    <property type="match status" value="1"/>
</dbReference>
<evidence type="ECO:0000256" key="3">
    <source>
        <dbReference type="ARBA" id="ARBA00022573"/>
    </source>
</evidence>
<dbReference type="InterPro" id="IPR000878">
    <property type="entry name" value="4pyrrol_Mease"/>
</dbReference>
<dbReference type="Pfam" id="PF14824">
    <property type="entry name" value="Sirohm_synth_M"/>
    <property type="match status" value="1"/>
</dbReference>
<evidence type="ECO:0000256" key="4">
    <source>
        <dbReference type="ARBA" id="ARBA00022603"/>
    </source>
</evidence>
<evidence type="ECO:0000256" key="6">
    <source>
        <dbReference type="ARBA" id="ARBA00022691"/>
    </source>
</evidence>
<comment type="caution">
    <text evidence="20">The sequence shown here is derived from an EMBL/GenBank/DDBJ whole genome shotgun (WGS) entry which is preliminary data.</text>
</comment>
<keyword evidence="9" id="KW-0456">Lyase</keyword>
<keyword evidence="21" id="KW-1185">Reference proteome</keyword>
<dbReference type="Pfam" id="PF13241">
    <property type="entry name" value="NAD_binding_7"/>
    <property type="match status" value="1"/>
</dbReference>
<dbReference type="GO" id="GO:0051287">
    <property type="term" value="F:NAD binding"/>
    <property type="evidence" value="ECO:0007669"/>
    <property type="project" value="InterPro"/>
</dbReference>
<dbReference type="FunFam" id="3.40.1010.10:FF:000001">
    <property type="entry name" value="Siroheme synthase"/>
    <property type="match status" value="1"/>
</dbReference>
<dbReference type="GO" id="GO:0051266">
    <property type="term" value="F:sirohydrochlorin ferrochelatase activity"/>
    <property type="evidence" value="ECO:0007669"/>
    <property type="project" value="InterPro"/>
</dbReference>
<comment type="catalytic activity">
    <reaction evidence="13">
        <text>precorrin-2 + NAD(+) = sirohydrochlorin + NADH + 2 H(+)</text>
        <dbReference type="Rhea" id="RHEA:15613"/>
        <dbReference type="ChEBI" id="CHEBI:15378"/>
        <dbReference type="ChEBI" id="CHEBI:57540"/>
        <dbReference type="ChEBI" id="CHEBI:57945"/>
        <dbReference type="ChEBI" id="CHEBI:58351"/>
        <dbReference type="ChEBI" id="CHEBI:58827"/>
        <dbReference type="EC" id="1.3.1.76"/>
    </reaction>
</comment>
<evidence type="ECO:0000259" key="19">
    <source>
        <dbReference type="Pfam" id="PF14824"/>
    </source>
</evidence>
<feature type="domain" description="Tetrapyrrole methylase" evidence="17">
    <location>
        <begin position="228"/>
        <end position="438"/>
    </location>
</feature>
<dbReference type="PROSITE" id="PS00840">
    <property type="entry name" value="SUMT_2"/>
    <property type="match status" value="1"/>
</dbReference>
<dbReference type="Pfam" id="PF00590">
    <property type="entry name" value="TP_methylase"/>
    <property type="match status" value="1"/>
</dbReference>
<dbReference type="InterPro" id="IPR035996">
    <property type="entry name" value="4pyrrol_Methylase_sf"/>
</dbReference>
<dbReference type="InterPro" id="IPR014777">
    <property type="entry name" value="4pyrrole_Mease_sub1"/>
</dbReference>
<dbReference type="NCBIfam" id="NF007922">
    <property type="entry name" value="PRK10637.1"/>
    <property type="match status" value="1"/>
</dbReference>